<sequence>MRSVKYAAILLILVFLAFISIFSIKIEGDYTAIIQNNNKQELNLILEMTNNSIANVSSKLWPPEKFYLVACESDWCYRLFSPFFDKENGEKGSTIFHKIIALNKKGLNEIIISHEITHVATKNLKCAKEPRNPIWLEEGLAVIVSGDDRFSFADFYSASQVLGIDIDYIKNNPNSWQEITLINPVVSYGAAEHYVRSILERSQEKNIGKAIVQYCKSQT</sequence>
<gene>
    <name evidence="1" type="ORF">HQ393_06995</name>
</gene>
<dbReference type="RefSeq" id="WP_179358105.1">
    <property type="nucleotide sequence ID" value="NZ_CP058627.1"/>
</dbReference>
<keyword evidence="2" id="KW-1185">Reference proteome</keyword>
<dbReference type="AlphaFoldDB" id="A0A7H9BIC4"/>
<organism evidence="1 2">
    <name type="scientific">Chitinibacter bivalviorum</name>
    <dbReference type="NCBI Taxonomy" id="2739434"/>
    <lineage>
        <taxon>Bacteria</taxon>
        <taxon>Pseudomonadati</taxon>
        <taxon>Pseudomonadota</taxon>
        <taxon>Betaproteobacteria</taxon>
        <taxon>Neisseriales</taxon>
        <taxon>Chitinibacteraceae</taxon>
        <taxon>Chitinibacter</taxon>
    </lineage>
</organism>
<evidence type="ECO:0000313" key="2">
    <source>
        <dbReference type="Proteomes" id="UP000509597"/>
    </source>
</evidence>
<evidence type="ECO:0008006" key="3">
    <source>
        <dbReference type="Google" id="ProtNLM"/>
    </source>
</evidence>
<name>A0A7H9BIC4_9NEIS</name>
<dbReference type="KEGG" id="chiz:HQ393_06995"/>
<protein>
    <recommendedName>
        <fullName evidence="3">Peptidase MA-like domain-containing protein</fullName>
    </recommendedName>
</protein>
<accession>A0A7H9BIC4</accession>
<proteinExistence type="predicted"/>
<dbReference type="Proteomes" id="UP000509597">
    <property type="component" value="Chromosome"/>
</dbReference>
<evidence type="ECO:0000313" key="1">
    <source>
        <dbReference type="EMBL" id="QLG88026.1"/>
    </source>
</evidence>
<reference evidence="1 2" key="1">
    <citation type="submission" date="2020-07" db="EMBL/GenBank/DDBJ databases">
        <title>Complete genome sequence of Chitinibacter sp. 2T18.</title>
        <authorList>
            <person name="Bae J.-W."/>
            <person name="Choi J.-W."/>
        </authorList>
    </citation>
    <scope>NUCLEOTIDE SEQUENCE [LARGE SCALE GENOMIC DNA]</scope>
    <source>
        <strain evidence="1 2">2T18</strain>
    </source>
</reference>
<dbReference type="EMBL" id="CP058627">
    <property type="protein sequence ID" value="QLG88026.1"/>
    <property type="molecule type" value="Genomic_DNA"/>
</dbReference>